<dbReference type="InterPro" id="IPR027408">
    <property type="entry name" value="PNPase/RNase_PH_dom_sf"/>
</dbReference>
<evidence type="ECO:0000256" key="1">
    <source>
        <dbReference type="ARBA" id="ARBA00004123"/>
    </source>
</evidence>
<dbReference type="Gene3D" id="3.30.230.70">
    <property type="entry name" value="GHMP Kinase, N-terminal domain"/>
    <property type="match status" value="1"/>
</dbReference>
<dbReference type="Pfam" id="PF01138">
    <property type="entry name" value="RNase_PH"/>
    <property type="match status" value="1"/>
</dbReference>
<comment type="similarity">
    <text evidence="2">Belongs to the RNase PH family.</text>
</comment>
<name>A0A7S0QYE2_9CHLO</name>
<accession>A0A7S0QYE2</accession>
<dbReference type="GO" id="GO:0000176">
    <property type="term" value="C:nuclear exosome (RNase complex)"/>
    <property type="evidence" value="ECO:0007669"/>
    <property type="project" value="TreeGrafter"/>
</dbReference>
<gene>
    <name evidence="7" type="ORF">POBO1169_LOCUS4836</name>
</gene>
<dbReference type="SUPFAM" id="SSF54211">
    <property type="entry name" value="Ribosomal protein S5 domain 2-like"/>
    <property type="match status" value="1"/>
</dbReference>
<dbReference type="GO" id="GO:0005730">
    <property type="term" value="C:nucleolus"/>
    <property type="evidence" value="ECO:0007669"/>
    <property type="project" value="TreeGrafter"/>
</dbReference>
<keyword evidence="4" id="KW-0271">Exosome</keyword>
<dbReference type="GO" id="GO:0000177">
    <property type="term" value="C:cytoplasmic exosome (RNase complex)"/>
    <property type="evidence" value="ECO:0007669"/>
    <property type="project" value="TreeGrafter"/>
</dbReference>
<sequence length="240" mass="25600">MGEEGVSRDDGRQDNQIRTLACERGLLNRADGSARWSQDSSSVLAAVYGPKSVPGYKEDPEKAKIEVLFKPKTDLPGTPERELEQVIARTVESVIIAALHPRTGISIILQVLQDDGAILACAINAACAALVDAGIAMNGLVAATCVAISPDGRLLLDPLHAEAEGATAVATLAFASTKPLPDKPRPAEPTPIVCSVTSGCMTAEQYFQCVDVGRSSCERVAAFFQLSLERYQRGWQMFAK</sequence>
<evidence type="ECO:0000259" key="6">
    <source>
        <dbReference type="Pfam" id="PF01138"/>
    </source>
</evidence>
<evidence type="ECO:0000256" key="2">
    <source>
        <dbReference type="ARBA" id="ARBA00006678"/>
    </source>
</evidence>
<keyword evidence="3" id="KW-0698">rRNA processing</keyword>
<dbReference type="InterPro" id="IPR050080">
    <property type="entry name" value="RNase_PH"/>
</dbReference>
<dbReference type="PANTHER" id="PTHR11953">
    <property type="entry name" value="EXOSOME COMPLEX COMPONENT"/>
    <property type="match status" value="1"/>
</dbReference>
<organism evidence="7">
    <name type="scientific">Pyramimonas obovata</name>
    <dbReference type="NCBI Taxonomy" id="1411642"/>
    <lineage>
        <taxon>Eukaryota</taxon>
        <taxon>Viridiplantae</taxon>
        <taxon>Chlorophyta</taxon>
        <taxon>Pyramimonadophyceae</taxon>
        <taxon>Pyramimonadales</taxon>
        <taxon>Pyramimonadaceae</taxon>
        <taxon>Pyramimonas</taxon>
        <taxon>Pyramimonas incertae sedis</taxon>
    </lineage>
</organism>
<dbReference type="SUPFAM" id="SSF55666">
    <property type="entry name" value="Ribonuclease PH domain 2-like"/>
    <property type="match status" value="1"/>
</dbReference>
<evidence type="ECO:0000256" key="4">
    <source>
        <dbReference type="ARBA" id="ARBA00022835"/>
    </source>
</evidence>
<evidence type="ECO:0000313" key="7">
    <source>
        <dbReference type="EMBL" id="CAD8657251.1"/>
    </source>
</evidence>
<protein>
    <recommendedName>
        <fullName evidence="6">Exoribonuclease phosphorolytic domain-containing protein</fullName>
    </recommendedName>
</protein>
<dbReference type="InterPro" id="IPR020568">
    <property type="entry name" value="Ribosomal_Su5_D2-typ_SF"/>
</dbReference>
<reference evidence="7" key="1">
    <citation type="submission" date="2021-01" db="EMBL/GenBank/DDBJ databases">
        <authorList>
            <person name="Corre E."/>
            <person name="Pelletier E."/>
            <person name="Niang G."/>
            <person name="Scheremetjew M."/>
            <person name="Finn R."/>
            <person name="Kale V."/>
            <person name="Holt S."/>
            <person name="Cochrane G."/>
            <person name="Meng A."/>
            <person name="Brown T."/>
            <person name="Cohen L."/>
        </authorList>
    </citation>
    <scope>NUCLEOTIDE SEQUENCE</scope>
    <source>
        <strain evidence="7">CCMP722</strain>
    </source>
</reference>
<dbReference type="GO" id="GO:0071051">
    <property type="term" value="P:poly(A)-dependent snoRNA 3'-end processing"/>
    <property type="evidence" value="ECO:0007669"/>
    <property type="project" value="TreeGrafter"/>
</dbReference>
<dbReference type="GO" id="GO:0016075">
    <property type="term" value="P:rRNA catabolic process"/>
    <property type="evidence" value="ECO:0007669"/>
    <property type="project" value="TreeGrafter"/>
</dbReference>
<evidence type="ECO:0000256" key="3">
    <source>
        <dbReference type="ARBA" id="ARBA00022552"/>
    </source>
</evidence>
<dbReference type="GO" id="GO:0003723">
    <property type="term" value="F:RNA binding"/>
    <property type="evidence" value="ECO:0007669"/>
    <property type="project" value="TreeGrafter"/>
</dbReference>
<dbReference type="CDD" id="cd11372">
    <property type="entry name" value="RNase_PH_RRP46"/>
    <property type="match status" value="1"/>
</dbReference>
<comment type="subcellular location">
    <subcellularLocation>
        <location evidence="1">Nucleus</location>
    </subcellularLocation>
</comment>
<dbReference type="GO" id="GO:0071028">
    <property type="term" value="P:nuclear mRNA surveillance"/>
    <property type="evidence" value="ECO:0007669"/>
    <property type="project" value="TreeGrafter"/>
</dbReference>
<dbReference type="AlphaFoldDB" id="A0A7S0QYE2"/>
<evidence type="ECO:0000256" key="5">
    <source>
        <dbReference type="ARBA" id="ARBA00023242"/>
    </source>
</evidence>
<dbReference type="GO" id="GO:0034475">
    <property type="term" value="P:U4 snRNA 3'-end processing"/>
    <property type="evidence" value="ECO:0007669"/>
    <property type="project" value="TreeGrafter"/>
</dbReference>
<dbReference type="InterPro" id="IPR036345">
    <property type="entry name" value="ExoRNase_PH_dom2_sf"/>
</dbReference>
<dbReference type="PANTHER" id="PTHR11953:SF1">
    <property type="entry name" value="EXOSOME COMPLEX COMPONENT RRP46"/>
    <property type="match status" value="1"/>
</dbReference>
<keyword evidence="5" id="KW-0539">Nucleus</keyword>
<proteinExistence type="inferred from homology"/>
<feature type="domain" description="Exoribonuclease phosphorolytic" evidence="6">
    <location>
        <begin position="16"/>
        <end position="135"/>
    </location>
</feature>
<dbReference type="InterPro" id="IPR001247">
    <property type="entry name" value="ExoRNase_PH_dom1"/>
</dbReference>
<dbReference type="EMBL" id="HBFA01009177">
    <property type="protein sequence ID" value="CAD8657251.1"/>
    <property type="molecule type" value="Transcribed_RNA"/>
</dbReference>
<dbReference type="GO" id="GO:0006364">
    <property type="term" value="P:rRNA processing"/>
    <property type="evidence" value="ECO:0007669"/>
    <property type="project" value="UniProtKB-KW"/>
</dbReference>